<protein>
    <recommendedName>
        <fullName evidence="3">Secreted RxLR effector protein 161-like</fullName>
    </recommendedName>
</protein>
<name>A0A834CXT5_JUGRE</name>
<dbReference type="Proteomes" id="UP000619265">
    <property type="component" value="Unassembled WGS sequence"/>
</dbReference>
<evidence type="ECO:0008006" key="3">
    <source>
        <dbReference type="Google" id="ProtNLM"/>
    </source>
</evidence>
<reference evidence="1" key="1">
    <citation type="submission" date="2015-10" db="EMBL/GenBank/DDBJ databases">
        <authorList>
            <person name="Martinez-Garcia P.J."/>
            <person name="Crepeau M.W."/>
            <person name="Puiu D."/>
            <person name="Gonzalez-Ibeas D."/>
            <person name="Whalen J."/>
            <person name="Stevens K."/>
            <person name="Paul R."/>
            <person name="Butterfield T."/>
            <person name="Britton M."/>
            <person name="Reagan R."/>
            <person name="Chakraborty S."/>
            <person name="Walawage S.L."/>
            <person name="Vasquez-Gross H.A."/>
            <person name="Cardeno C."/>
            <person name="Famula R."/>
            <person name="Pratt K."/>
            <person name="Kuruganti S."/>
            <person name="Aradhya M.K."/>
            <person name="Leslie C.A."/>
            <person name="Dandekar A.M."/>
            <person name="Salzberg S.L."/>
            <person name="Wegrzyn J.L."/>
            <person name="Langley C.H."/>
            <person name="Neale D.B."/>
        </authorList>
    </citation>
    <scope>NUCLEOTIDE SEQUENCE</scope>
    <source>
        <tissue evidence="1">Leaves</tissue>
    </source>
</reference>
<proteinExistence type="predicted"/>
<dbReference type="PANTHER" id="PTHR11439:SF502">
    <property type="entry name" value="SECRETED RXLR EFFECTOR PROTEIN 161-LIKE"/>
    <property type="match status" value="1"/>
</dbReference>
<dbReference type="PANTHER" id="PTHR11439">
    <property type="entry name" value="GAG-POL-RELATED RETROTRANSPOSON"/>
    <property type="match status" value="1"/>
</dbReference>
<dbReference type="CDD" id="cd09272">
    <property type="entry name" value="RNase_HI_RT_Ty1"/>
    <property type="match status" value="1"/>
</dbReference>
<evidence type="ECO:0000313" key="1">
    <source>
        <dbReference type="EMBL" id="KAF5468920.1"/>
    </source>
</evidence>
<comment type="caution">
    <text evidence="1">The sequence shown here is derived from an EMBL/GenBank/DDBJ whole genome shotgun (WGS) entry which is preliminary data.</text>
</comment>
<reference evidence="1" key="2">
    <citation type="submission" date="2020-03" db="EMBL/GenBank/DDBJ databases">
        <title>Walnut 2.0.</title>
        <authorList>
            <person name="Marrano A."/>
            <person name="Britton M."/>
            <person name="Zimin A.V."/>
            <person name="Zaini P.A."/>
            <person name="Workman R."/>
            <person name="Puiu D."/>
            <person name="Bianco L."/>
            <person name="Allen B.J."/>
            <person name="Troggio M."/>
            <person name="Leslie C.A."/>
            <person name="Timp W."/>
            <person name="Dendekar A."/>
            <person name="Salzberg S.L."/>
            <person name="Neale D.B."/>
        </authorList>
    </citation>
    <scope>NUCLEOTIDE SEQUENCE</scope>
    <source>
        <tissue evidence="1">Leaves</tissue>
    </source>
</reference>
<organism evidence="1 2">
    <name type="scientific">Juglans regia</name>
    <name type="common">English walnut</name>
    <dbReference type="NCBI Taxonomy" id="51240"/>
    <lineage>
        <taxon>Eukaryota</taxon>
        <taxon>Viridiplantae</taxon>
        <taxon>Streptophyta</taxon>
        <taxon>Embryophyta</taxon>
        <taxon>Tracheophyta</taxon>
        <taxon>Spermatophyta</taxon>
        <taxon>Magnoliopsida</taxon>
        <taxon>eudicotyledons</taxon>
        <taxon>Gunneridae</taxon>
        <taxon>Pentapetalae</taxon>
        <taxon>rosids</taxon>
        <taxon>fabids</taxon>
        <taxon>Fagales</taxon>
        <taxon>Juglandaceae</taxon>
        <taxon>Juglans</taxon>
    </lineage>
</organism>
<dbReference type="Gramene" id="Jr06_13220_p1">
    <property type="protein sequence ID" value="cds.Jr06_13220_p1"/>
    <property type="gene ID" value="Jr06_13220"/>
</dbReference>
<accession>A0A834CXT5</accession>
<dbReference type="AlphaFoldDB" id="A0A834CXT5"/>
<evidence type="ECO:0000313" key="2">
    <source>
        <dbReference type="Proteomes" id="UP000619265"/>
    </source>
</evidence>
<gene>
    <name evidence="1" type="ORF">F2P56_013028</name>
</gene>
<sequence length="192" mass="20807">MGARCKSVATPLTTIEKLKKEDGAKEADAAAYRSLIGSLLYLAATRPDIMYATSLLSRFMQCPSQIHFGAAKRVLRYIQGTKDFGIWYKPSSHSTLTGFTNSDWAGSVDDMRSTSGYCFNLGTGVFSWGSKKQGSVAQSTAEAEYVAAAGATNQAIWQSKILKDMGAKQQLPIVIYCDNKSAIAMEKESCLS</sequence>
<dbReference type="EMBL" id="LIHL02000006">
    <property type="protein sequence ID" value="KAF5468920.1"/>
    <property type="molecule type" value="Genomic_DNA"/>
</dbReference>